<proteinExistence type="inferred from homology"/>
<dbReference type="PANTHER" id="PTHR24321:SF8">
    <property type="entry name" value="ESTRADIOL 17-BETA-DEHYDROGENASE 8-RELATED"/>
    <property type="match status" value="1"/>
</dbReference>
<dbReference type="EMBL" id="CP136600">
    <property type="protein sequence ID" value="WOH38156.1"/>
    <property type="molecule type" value="Genomic_DNA"/>
</dbReference>
<name>A0ABZ0GQS6_9GAMM</name>
<dbReference type="RefSeq" id="WP_348396929.1">
    <property type="nucleotide sequence ID" value="NZ_CP136600.1"/>
</dbReference>
<dbReference type="PRINTS" id="PR00080">
    <property type="entry name" value="SDRFAMILY"/>
</dbReference>
<dbReference type="PANTHER" id="PTHR24321">
    <property type="entry name" value="DEHYDROGENASES, SHORT CHAIN"/>
    <property type="match status" value="1"/>
</dbReference>
<dbReference type="SMART" id="SM00822">
    <property type="entry name" value="PKS_KR"/>
    <property type="match status" value="1"/>
</dbReference>
<gene>
    <name evidence="5" type="ORF">RI844_02670</name>
</gene>
<reference evidence="5 6" key="1">
    <citation type="submission" date="2023-09" db="EMBL/GenBank/DDBJ databases">
        <authorList>
            <person name="Qi X."/>
        </authorList>
    </citation>
    <scope>NUCLEOTIDE SEQUENCE [LARGE SCALE GENOMIC DNA]</scope>
    <source>
        <strain evidence="5 6">S1-1</strain>
    </source>
</reference>
<organism evidence="5 6">
    <name type="scientific">Thalassotalea fonticola</name>
    <dbReference type="NCBI Taxonomy" id="3065649"/>
    <lineage>
        <taxon>Bacteria</taxon>
        <taxon>Pseudomonadati</taxon>
        <taxon>Pseudomonadota</taxon>
        <taxon>Gammaproteobacteria</taxon>
        <taxon>Alteromonadales</taxon>
        <taxon>Colwelliaceae</taxon>
        <taxon>Thalassotalea</taxon>
    </lineage>
</organism>
<evidence type="ECO:0000256" key="1">
    <source>
        <dbReference type="ARBA" id="ARBA00006484"/>
    </source>
</evidence>
<keyword evidence="3" id="KW-0520">NAD</keyword>
<dbReference type="PRINTS" id="PR00081">
    <property type="entry name" value="GDHRDH"/>
</dbReference>
<evidence type="ECO:0000256" key="3">
    <source>
        <dbReference type="ARBA" id="ARBA00023027"/>
    </source>
</evidence>
<dbReference type="Proteomes" id="UP001301442">
    <property type="component" value="Chromosome"/>
</dbReference>
<dbReference type="InterPro" id="IPR036291">
    <property type="entry name" value="NAD(P)-bd_dom_sf"/>
</dbReference>
<keyword evidence="2" id="KW-0560">Oxidoreductase</keyword>
<comment type="similarity">
    <text evidence="1">Belongs to the short-chain dehydrogenases/reductases (SDR) family.</text>
</comment>
<dbReference type="PROSITE" id="PS00061">
    <property type="entry name" value="ADH_SHORT"/>
    <property type="match status" value="1"/>
</dbReference>
<dbReference type="InterPro" id="IPR002347">
    <property type="entry name" value="SDR_fam"/>
</dbReference>
<keyword evidence="6" id="KW-1185">Reference proteome</keyword>
<dbReference type="InterPro" id="IPR057326">
    <property type="entry name" value="KR_dom"/>
</dbReference>
<feature type="domain" description="Ketoreductase" evidence="4">
    <location>
        <begin position="3"/>
        <end position="162"/>
    </location>
</feature>
<sequence length="245" mass="26104">MSKLAVITGGESGIGLASAQLLMAQQYQVVVLGLHENEELSRKNIGFYRCDVSSATEVQQAFHKIVAEYGNIDCLINNAGILSYGTAVDLDESEWDRVMAVNVKGPFLCAKYCIPQMNDNAVIINVASVQSFVAQPFVAAYATSKAAILGLTRSIAIDFAPKVRCVAVCPGTIDTPMLRDAMQQAAEPEAMMEELNASHLTGRIGQPEEVAELIAFLCSNKCGFINGQAIRVDGGLGVNIGGSKN</sequence>
<dbReference type="InterPro" id="IPR020904">
    <property type="entry name" value="Sc_DH/Rdtase_CS"/>
</dbReference>
<evidence type="ECO:0000313" key="6">
    <source>
        <dbReference type="Proteomes" id="UP001301442"/>
    </source>
</evidence>
<evidence type="ECO:0000256" key="2">
    <source>
        <dbReference type="ARBA" id="ARBA00023002"/>
    </source>
</evidence>
<dbReference type="Gene3D" id="3.40.50.720">
    <property type="entry name" value="NAD(P)-binding Rossmann-like Domain"/>
    <property type="match status" value="1"/>
</dbReference>
<accession>A0ABZ0GQS6</accession>
<protein>
    <submittedName>
        <fullName evidence="5">SDR family oxidoreductase</fullName>
    </submittedName>
</protein>
<evidence type="ECO:0000313" key="5">
    <source>
        <dbReference type="EMBL" id="WOH38156.1"/>
    </source>
</evidence>
<dbReference type="CDD" id="cd05233">
    <property type="entry name" value="SDR_c"/>
    <property type="match status" value="1"/>
</dbReference>
<dbReference type="Pfam" id="PF13561">
    <property type="entry name" value="adh_short_C2"/>
    <property type="match status" value="1"/>
</dbReference>
<evidence type="ECO:0000259" key="4">
    <source>
        <dbReference type="SMART" id="SM00822"/>
    </source>
</evidence>
<dbReference type="SUPFAM" id="SSF51735">
    <property type="entry name" value="NAD(P)-binding Rossmann-fold domains"/>
    <property type="match status" value="1"/>
</dbReference>